<evidence type="ECO:0000256" key="4">
    <source>
        <dbReference type="ARBA" id="ARBA00022723"/>
    </source>
</evidence>
<evidence type="ECO:0000256" key="3">
    <source>
        <dbReference type="ARBA" id="ARBA00022679"/>
    </source>
</evidence>
<keyword evidence="3 10" id="KW-0808">Transferase</keyword>
<feature type="binding site" evidence="10">
    <location>
        <position position="146"/>
    </location>
    <ligand>
        <name>4-amino-2-methyl-5-(diphosphooxymethyl)pyrimidine</name>
        <dbReference type="ChEBI" id="CHEBI:57841"/>
    </ligand>
</feature>
<organism evidence="15 16">
    <name type="scientific">Propionibacterium australiense</name>
    <dbReference type="NCBI Taxonomy" id="119981"/>
    <lineage>
        <taxon>Bacteria</taxon>
        <taxon>Bacillati</taxon>
        <taxon>Actinomycetota</taxon>
        <taxon>Actinomycetes</taxon>
        <taxon>Propionibacteriales</taxon>
        <taxon>Propionibacteriaceae</taxon>
        <taxon>Propionibacterium</taxon>
    </lineage>
</organism>
<dbReference type="GO" id="GO:0009229">
    <property type="term" value="P:thiamine diphosphate biosynthetic process"/>
    <property type="evidence" value="ECO:0007669"/>
    <property type="project" value="UniProtKB-UniRule"/>
</dbReference>
<evidence type="ECO:0000256" key="12">
    <source>
        <dbReference type="RuleBase" id="RU004253"/>
    </source>
</evidence>
<protein>
    <recommendedName>
        <fullName evidence="10">Thiamine-phosphate synthase</fullName>
        <shortName evidence="10">TP synthase</shortName>
        <shortName evidence="10">TPS</shortName>
        <ecNumber evidence="10">2.5.1.3</ecNumber>
    </recommendedName>
    <alternativeName>
        <fullName evidence="10">Thiamine-phosphate pyrophosphorylase</fullName>
        <shortName evidence="10">TMP pyrophosphorylase</shortName>
        <shortName evidence="10">TMP-PPase</shortName>
    </alternativeName>
</protein>
<feature type="binding site" evidence="10">
    <location>
        <begin position="194"/>
        <end position="195"/>
    </location>
    <ligand>
        <name>2-[(2R,5Z)-2-carboxy-4-methylthiazol-5(2H)-ylidene]ethyl phosphate</name>
        <dbReference type="ChEBI" id="CHEBI:62899"/>
    </ligand>
</feature>
<dbReference type="GO" id="GO:0004789">
    <property type="term" value="F:thiamine-phosphate diphosphorylase activity"/>
    <property type="evidence" value="ECO:0007669"/>
    <property type="project" value="UniProtKB-UniRule"/>
</dbReference>
<dbReference type="Proteomes" id="UP000279336">
    <property type="component" value="Unassembled WGS sequence"/>
</dbReference>
<dbReference type="Proteomes" id="UP000263928">
    <property type="component" value="Unassembled WGS sequence"/>
</dbReference>
<feature type="binding site" evidence="10">
    <location>
        <position position="97"/>
    </location>
    <ligand>
        <name>Mg(2+)</name>
        <dbReference type="ChEBI" id="CHEBI:18420"/>
    </ligand>
</feature>
<comment type="similarity">
    <text evidence="10 11">Belongs to the thiamine-phosphate synthase family.</text>
</comment>
<dbReference type="Gene3D" id="3.20.20.70">
    <property type="entry name" value="Aldolase class I"/>
    <property type="match status" value="1"/>
</dbReference>
<evidence type="ECO:0000256" key="8">
    <source>
        <dbReference type="ARBA" id="ARBA00047851"/>
    </source>
</evidence>
<evidence type="ECO:0000259" key="13">
    <source>
        <dbReference type="Pfam" id="PF02581"/>
    </source>
</evidence>
<keyword evidence="16" id="KW-1185">Reference proteome</keyword>
<feature type="binding site" evidence="10">
    <location>
        <begin position="41"/>
        <end position="45"/>
    </location>
    <ligand>
        <name>4-amino-2-methyl-5-(diphosphooxymethyl)pyrimidine</name>
        <dbReference type="ChEBI" id="CHEBI:57841"/>
    </ligand>
</feature>
<proteinExistence type="inferred from homology"/>
<comment type="function">
    <text evidence="1 10">Condenses 4-methyl-5-(beta-hydroxyethyl)thiazole monophosphate (THZ-P) and 2-methyl-4-amino-5-hydroxymethyl pyrimidine pyrophosphate (HMP-PP) to form thiamine monophosphate (TMP).</text>
</comment>
<keyword evidence="5 10" id="KW-0460">Magnesium</keyword>
<sequence>MRPAPDLRLYLVTDEPQCASAGRSVLQTVVAAVAGGVTCVQLRAKDSDGGPFLAQVVEVCRAVGDHVPVIVNDRVDVFLAARELGASVAGVHIGQSDLPAPLVRALIGDDAFLGLSASTDSEIIAAQTEGACDHLGIGAVHDTATKTDAPGGLGVAGVARAASLVGLPAVAIGGVKVPDMAPLAAAGLDGGAVVSAICCAPDPRRAAAELLAAWTEGLR</sequence>
<evidence type="ECO:0000256" key="9">
    <source>
        <dbReference type="ARBA" id="ARBA00047883"/>
    </source>
</evidence>
<dbReference type="EMBL" id="UNQJ01000008">
    <property type="protein sequence ID" value="SYZ33409.1"/>
    <property type="molecule type" value="Genomic_DNA"/>
</dbReference>
<comment type="catalytic activity">
    <reaction evidence="9 10 11">
        <text>2-[(2R,5Z)-2-carboxy-4-methylthiazol-5(2H)-ylidene]ethyl phosphate + 4-amino-2-methyl-5-(diphosphooxymethyl)pyrimidine + 2 H(+) = thiamine phosphate + CO2 + diphosphate</text>
        <dbReference type="Rhea" id="RHEA:47844"/>
        <dbReference type="ChEBI" id="CHEBI:15378"/>
        <dbReference type="ChEBI" id="CHEBI:16526"/>
        <dbReference type="ChEBI" id="CHEBI:33019"/>
        <dbReference type="ChEBI" id="CHEBI:37575"/>
        <dbReference type="ChEBI" id="CHEBI:57841"/>
        <dbReference type="ChEBI" id="CHEBI:62899"/>
        <dbReference type="EC" id="2.5.1.3"/>
    </reaction>
</comment>
<evidence type="ECO:0000256" key="5">
    <source>
        <dbReference type="ARBA" id="ARBA00022842"/>
    </source>
</evidence>
<reference evidence="16" key="1">
    <citation type="submission" date="2018-08" db="EMBL/GenBank/DDBJ databases">
        <authorList>
            <person name="Hornung B."/>
        </authorList>
    </citation>
    <scope>NUCLEOTIDE SEQUENCE [LARGE SCALE GENOMIC DNA]</scope>
</reference>
<dbReference type="InterPro" id="IPR013785">
    <property type="entry name" value="Aldolase_TIM"/>
</dbReference>
<feature type="binding site" evidence="10">
    <location>
        <position position="174"/>
    </location>
    <ligand>
        <name>2-[(2R,5Z)-2-carboxy-4-methylthiazol-5(2H)-ylidene]ethyl phosphate</name>
        <dbReference type="ChEBI" id="CHEBI:62899"/>
    </ligand>
</feature>
<dbReference type="OrthoDB" id="3243336at2"/>
<dbReference type="CDD" id="cd00564">
    <property type="entry name" value="TMP_TenI"/>
    <property type="match status" value="1"/>
</dbReference>
<name>A0A383S7Q3_9ACTN</name>
<dbReference type="PANTHER" id="PTHR20857:SF15">
    <property type="entry name" value="THIAMINE-PHOSPHATE SYNTHASE"/>
    <property type="match status" value="1"/>
</dbReference>
<dbReference type="EMBL" id="RCIW01000011">
    <property type="protein sequence ID" value="RLP09045.1"/>
    <property type="molecule type" value="Genomic_DNA"/>
</dbReference>
<dbReference type="InterPro" id="IPR036206">
    <property type="entry name" value="ThiamineP_synth_sf"/>
</dbReference>
<evidence type="ECO:0000256" key="10">
    <source>
        <dbReference type="HAMAP-Rule" id="MF_00097"/>
    </source>
</evidence>
<comment type="catalytic activity">
    <reaction evidence="7 10 11">
        <text>4-methyl-5-(2-phosphooxyethyl)-thiazole + 4-amino-2-methyl-5-(diphosphooxymethyl)pyrimidine + H(+) = thiamine phosphate + diphosphate</text>
        <dbReference type="Rhea" id="RHEA:22328"/>
        <dbReference type="ChEBI" id="CHEBI:15378"/>
        <dbReference type="ChEBI" id="CHEBI:33019"/>
        <dbReference type="ChEBI" id="CHEBI:37575"/>
        <dbReference type="ChEBI" id="CHEBI:57841"/>
        <dbReference type="ChEBI" id="CHEBI:58296"/>
        <dbReference type="EC" id="2.5.1.3"/>
    </reaction>
</comment>
<evidence type="ECO:0000313" key="16">
    <source>
        <dbReference type="Proteomes" id="UP000263928"/>
    </source>
</evidence>
<dbReference type="GO" id="GO:0000287">
    <property type="term" value="F:magnesium ion binding"/>
    <property type="evidence" value="ECO:0007669"/>
    <property type="project" value="UniProtKB-UniRule"/>
</dbReference>
<dbReference type="SUPFAM" id="SSF51391">
    <property type="entry name" value="Thiamin phosphate synthase"/>
    <property type="match status" value="1"/>
</dbReference>
<dbReference type="NCBIfam" id="TIGR00693">
    <property type="entry name" value="thiE"/>
    <property type="match status" value="1"/>
</dbReference>
<keyword evidence="6 10" id="KW-0784">Thiamine biosynthesis</keyword>
<dbReference type="RefSeq" id="WP_119161763.1">
    <property type="nucleotide sequence ID" value="NZ_LR134442.1"/>
</dbReference>
<dbReference type="GO" id="GO:0005737">
    <property type="term" value="C:cytoplasm"/>
    <property type="evidence" value="ECO:0007669"/>
    <property type="project" value="TreeGrafter"/>
</dbReference>
<dbReference type="HAMAP" id="MF_00097">
    <property type="entry name" value="TMP_synthase"/>
    <property type="match status" value="1"/>
</dbReference>
<feature type="binding site" evidence="10">
    <location>
        <position position="73"/>
    </location>
    <ligand>
        <name>Mg(2+)</name>
        <dbReference type="ChEBI" id="CHEBI:18420"/>
    </ligand>
</feature>
<reference evidence="14 17" key="3">
    <citation type="submission" date="2018-10" db="EMBL/GenBank/DDBJ databases">
        <title>Propionibacterium australiense Genome Sequencing and Assembly.</title>
        <authorList>
            <person name="Bernier A.-M."/>
            <person name="Bernard K."/>
        </authorList>
    </citation>
    <scope>NUCLEOTIDE SEQUENCE [LARGE SCALE GENOMIC DNA]</scope>
    <source>
        <strain evidence="14 17">NML98A078</strain>
    </source>
</reference>
<gene>
    <name evidence="10 14" type="primary">thiE</name>
    <name evidence="14" type="ORF">D7U36_07860</name>
    <name evidence="15" type="ORF">PROPAUS_1328</name>
</gene>
<comment type="catalytic activity">
    <reaction evidence="8 10 11">
        <text>2-(2-carboxy-4-methylthiazol-5-yl)ethyl phosphate + 4-amino-2-methyl-5-(diphosphooxymethyl)pyrimidine + 2 H(+) = thiamine phosphate + CO2 + diphosphate</text>
        <dbReference type="Rhea" id="RHEA:47848"/>
        <dbReference type="ChEBI" id="CHEBI:15378"/>
        <dbReference type="ChEBI" id="CHEBI:16526"/>
        <dbReference type="ChEBI" id="CHEBI:33019"/>
        <dbReference type="ChEBI" id="CHEBI:37575"/>
        <dbReference type="ChEBI" id="CHEBI:57841"/>
        <dbReference type="ChEBI" id="CHEBI:62890"/>
        <dbReference type="EC" id="2.5.1.3"/>
    </reaction>
</comment>
<evidence type="ECO:0000313" key="15">
    <source>
        <dbReference type="EMBL" id="SYZ33409.1"/>
    </source>
</evidence>
<reference evidence="15" key="2">
    <citation type="submission" date="2018-08" db="EMBL/GenBank/DDBJ databases">
        <authorList>
            <person name="Ferrada E.E."/>
            <person name="Latorre B.A."/>
        </authorList>
    </citation>
    <scope>NUCLEOTIDE SEQUENCE [LARGE SCALE GENOMIC DNA]</scope>
    <source>
        <strain evidence="15">Propionibacterium_australiense1</strain>
    </source>
</reference>
<evidence type="ECO:0000313" key="17">
    <source>
        <dbReference type="Proteomes" id="UP000279336"/>
    </source>
</evidence>
<comment type="pathway">
    <text evidence="2 10 12">Cofactor biosynthesis; thiamine diphosphate biosynthesis; thiamine phosphate from 4-amino-2-methyl-5-diphosphomethylpyrimidine and 4-methyl-5-(2-phosphoethyl)-thiazole: step 1/1.</text>
</comment>
<evidence type="ECO:0000256" key="6">
    <source>
        <dbReference type="ARBA" id="ARBA00022977"/>
    </source>
</evidence>
<dbReference type="PANTHER" id="PTHR20857">
    <property type="entry name" value="THIAMINE-PHOSPHATE PYROPHOSPHORYLASE"/>
    <property type="match status" value="1"/>
</dbReference>
<dbReference type="GO" id="GO:0009228">
    <property type="term" value="P:thiamine biosynthetic process"/>
    <property type="evidence" value="ECO:0007669"/>
    <property type="project" value="UniProtKB-KW"/>
</dbReference>
<evidence type="ECO:0000256" key="11">
    <source>
        <dbReference type="RuleBase" id="RU003826"/>
    </source>
</evidence>
<evidence type="ECO:0000256" key="2">
    <source>
        <dbReference type="ARBA" id="ARBA00005165"/>
    </source>
</evidence>
<evidence type="ECO:0000256" key="1">
    <source>
        <dbReference type="ARBA" id="ARBA00003814"/>
    </source>
</evidence>
<dbReference type="Pfam" id="PF02581">
    <property type="entry name" value="TMP-TENI"/>
    <property type="match status" value="1"/>
</dbReference>
<feature type="binding site" evidence="10">
    <location>
        <position position="72"/>
    </location>
    <ligand>
        <name>4-amino-2-methyl-5-(diphosphooxymethyl)pyrimidine</name>
        <dbReference type="ChEBI" id="CHEBI:57841"/>
    </ligand>
</feature>
<comment type="cofactor">
    <cofactor evidence="10">
        <name>Mg(2+)</name>
        <dbReference type="ChEBI" id="CHEBI:18420"/>
    </cofactor>
    <text evidence="10">Binds 1 Mg(2+) ion per subunit.</text>
</comment>
<feature type="domain" description="Thiamine phosphate synthase/TenI" evidence="13">
    <location>
        <begin position="9"/>
        <end position="197"/>
    </location>
</feature>
<dbReference type="EC" id="2.5.1.3" evidence="10"/>
<dbReference type="InterPro" id="IPR034291">
    <property type="entry name" value="TMP_synthase"/>
</dbReference>
<dbReference type="InterPro" id="IPR022998">
    <property type="entry name" value="ThiamineP_synth_TenI"/>
</dbReference>
<keyword evidence="4 10" id="KW-0479">Metal-binding</keyword>
<dbReference type="AlphaFoldDB" id="A0A383S7Q3"/>
<feature type="binding site" evidence="10">
    <location>
        <position position="116"/>
    </location>
    <ligand>
        <name>4-amino-2-methyl-5-(diphosphooxymethyl)pyrimidine</name>
        <dbReference type="ChEBI" id="CHEBI:57841"/>
    </ligand>
</feature>
<feature type="binding site" evidence="10">
    <location>
        <begin position="143"/>
        <end position="145"/>
    </location>
    <ligand>
        <name>2-[(2R,5Z)-2-carboxy-4-methylthiazol-5(2H)-ylidene]ethyl phosphate</name>
        <dbReference type="ChEBI" id="CHEBI:62899"/>
    </ligand>
</feature>
<dbReference type="UniPathway" id="UPA00060">
    <property type="reaction ID" value="UER00141"/>
</dbReference>
<accession>A0A383S7Q3</accession>
<evidence type="ECO:0000313" key="14">
    <source>
        <dbReference type="EMBL" id="RLP09045.1"/>
    </source>
</evidence>
<evidence type="ECO:0000256" key="7">
    <source>
        <dbReference type="ARBA" id="ARBA00047334"/>
    </source>
</evidence>